<name>A0A9X4YB61_9GAMM</name>
<dbReference type="RefSeq" id="WP_160898259.1">
    <property type="nucleotide sequence ID" value="NZ_WMEX01000002.1"/>
</dbReference>
<organism evidence="1 2">
    <name type="scientific">Vreelandella halophila</name>
    <dbReference type="NCBI Taxonomy" id="86177"/>
    <lineage>
        <taxon>Bacteria</taxon>
        <taxon>Pseudomonadati</taxon>
        <taxon>Pseudomonadota</taxon>
        <taxon>Gammaproteobacteria</taxon>
        <taxon>Oceanospirillales</taxon>
        <taxon>Halomonadaceae</taxon>
        <taxon>Vreelandella</taxon>
    </lineage>
</organism>
<comment type="caution">
    <text evidence="1">The sequence shown here is derived from an EMBL/GenBank/DDBJ whole genome shotgun (WGS) entry which is preliminary data.</text>
</comment>
<evidence type="ECO:0000313" key="1">
    <source>
        <dbReference type="EMBL" id="MYL26040.1"/>
    </source>
</evidence>
<accession>A0A9X4YB61</accession>
<dbReference type="AlphaFoldDB" id="A0A9X4YB61"/>
<proteinExistence type="predicted"/>
<keyword evidence="2" id="KW-1185">Reference proteome</keyword>
<dbReference type="OrthoDB" id="7056977at2"/>
<protein>
    <submittedName>
        <fullName evidence="1">Uncharacterized protein</fullName>
    </submittedName>
</protein>
<dbReference type="Proteomes" id="UP000460751">
    <property type="component" value="Unassembled WGS sequence"/>
</dbReference>
<reference evidence="1 2" key="1">
    <citation type="submission" date="2019-11" db="EMBL/GenBank/DDBJ databases">
        <title>Genome sequences of 17 halophilic strains isolated from different environments.</title>
        <authorList>
            <person name="Furrow R.E."/>
        </authorList>
    </citation>
    <scope>NUCLEOTIDE SEQUENCE [LARGE SCALE GENOMIC DNA]</scope>
    <source>
        <strain evidence="1 2">22507_15_FS</strain>
    </source>
</reference>
<evidence type="ECO:0000313" key="2">
    <source>
        <dbReference type="Proteomes" id="UP000460751"/>
    </source>
</evidence>
<sequence>MVPWQLTDIHGAIGACHLEDLLTPELGSQPLVPDEQGQCRIPDVEAEGGHERLVEVIEPLLLSDQPNWVMLPASEQEQRLAWEQRIGDRAEIGFGRGWNALAMSQLNRLGTAGRMIAARMTSADAAGVEAVLALDWTPADSGLELLFSRVDGRPDGGTDPGDLIRKGVEAVSQPEALLCPGNGSDGYMEQLIPAFPGLGDWVQPEVRWLFPEASVGTLGVAGNLFGWAWLAQGYRLGEFTEKTAILAMDEGALVGLSIMNPVEA</sequence>
<dbReference type="EMBL" id="WMEX01000002">
    <property type="protein sequence ID" value="MYL26040.1"/>
    <property type="molecule type" value="Genomic_DNA"/>
</dbReference>
<gene>
    <name evidence="1" type="ORF">GLW01_04450</name>
</gene>